<dbReference type="EMBL" id="KV013942">
    <property type="protein sequence ID" value="KZV23255.1"/>
    <property type="molecule type" value="Genomic_DNA"/>
</dbReference>
<dbReference type="AlphaFoldDB" id="A0A2Z7AN95"/>
<evidence type="ECO:0000313" key="2">
    <source>
        <dbReference type="EMBL" id="KZV23255.1"/>
    </source>
</evidence>
<protein>
    <submittedName>
        <fullName evidence="2">Ent-kaur-16-ene synthase, chloroplastic</fullName>
    </submittedName>
</protein>
<sequence length="228" mass="24972">MSLATCDWSSNPKAGQPNDWMLLRKPTTGSQIQKLDCLHPKTGTSRCIKTLRSNLIKWRRTSYVIQTLTLAHQQLDNQTQATGTLTRVYIYSKLYNQSTHMRTNPRSWYQSQHLNDVVPTYQNAAVCLQQAKQSISWIQTRYQLSLNTTHPDFTKTTDARASDDSALSFPLCAEWLATTVHRLGVVASGNPGFTAGRDFNPAGGAPGGNPGFTAGRDFNPAGGAPGGG</sequence>
<name>A0A2Z7AN95_9LAMI</name>
<evidence type="ECO:0000256" key="1">
    <source>
        <dbReference type="SAM" id="MobiDB-lite"/>
    </source>
</evidence>
<dbReference type="Proteomes" id="UP000250235">
    <property type="component" value="Unassembled WGS sequence"/>
</dbReference>
<reference evidence="2 3" key="1">
    <citation type="journal article" date="2015" name="Proc. Natl. Acad. Sci. U.S.A.">
        <title>The resurrection genome of Boea hygrometrica: A blueprint for survival of dehydration.</title>
        <authorList>
            <person name="Xiao L."/>
            <person name="Yang G."/>
            <person name="Zhang L."/>
            <person name="Yang X."/>
            <person name="Zhao S."/>
            <person name="Ji Z."/>
            <person name="Zhou Q."/>
            <person name="Hu M."/>
            <person name="Wang Y."/>
            <person name="Chen M."/>
            <person name="Xu Y."/>
            <person name="Jin H."/>
            <person name="Xiao X."/>
            <person name="Hu G."/>
            <person name="Bao F."/>
            <person name="Hu Y."/>
            <person name="Wan P."/>
            <person name="Li L."/>
            <person name="Deng X."/>
            <person name="Kuang T."/>
            <person name="Xiang C."/>
            <person name="Zhu J.K."/>
            <person name="Oliver M.J."/>
            <person name="He Y."/>
        </authorList>
    </citation>
    <scope>NUCLEOTIDE SEQUENCE [LARGE SCALE GENOMIC DNA]</scope>
    <source>
        <strain evidence="3">cv. XS01</strain>
    </source>
</reference>
<keyword evidence="3" id="KW-1185">Reference proteome</keyword>
<organism evidence="2 3">
    <name type="scientific">Dorcoceras hygrometricum</name>
    <dbReference type="NCBI Taxonomy" id="472368"/>
    <lineage>
        <taxon>Eukaryota</taxon>
        <taxon>Viridiplantae</taxon>
        <taxon>Streptophyta</taxon>
        <taxon>Embryophyta</taxon>
        <taxon>Tracheophyta</taxon>
        <taxon>Spermatophyta</taxon>
        <taxon>Magnoliopsida</taxon>
        <taxon>eudicotyledons</taxon>
        <taxon>Gunneridae</taxon>
        <taxon>Pentapetalae</taxon>
        <taxon>asterids</taxon>
        <taxon>lamiids</taxon>
        <taxon>Lamiales</taxon>
        <taxon>Gesneriaceae</taxon>
        <taxon>Didymocarpoideae</taxon>
        <taxon>Trichosporeae</taxon>
        <taxon>Loxocarpinae</taxon>
        <taxon>Dorcoceras</taxon>
    </lineage>
</organism>
<gene>
    <name evidence="2" type="ORF">F511_24619</name>
</gene>
<proteinExistence type="predicted"/>
<evidence type="ECO:0000313" key="3">
    <source>
        <dbReference type="Proteomes" id="UP000250235"/>
    </source>
</evidence>
<accession>A0A2Z7AN95</accession>
<feature type="region of interest" description="Disordered" evidence="1">
    <location>
        <begin position="202"/>
        <end position="228"/>
    </location>
</feature>